<dbReference type="InterPro" id="IPR002935">
    <property type="entry name" value="SAM_O-MeTrfase"/>
</dbReference>
<dbReference type="PANTHER" id="PTHR10509:SF14">
    <property type="entry name" value="CAFFEOYL-COA O-METHYLTRANSFERASE 3-RELATED"/>
    <property type="match status" value="1"/>
</dbReference>
<dbReference type="AlphaFoldDB" id="A0AAP3V189"/>
<dbReference type="EMBL" id="JARGEQ010000051">
    <property type="protein sequence ID" value="MDF1585935.1"/>
    <property type="molecule type" value="Genomic_DNA"/>
</dbReference>
<reference evidence="4 5" key="1">
    <citation type="submission" date="2023-03" db="EMBL/GenBank/DDBJ databases">
        <title>YIM 152171 draft genome.</title>
        <authorList>
            <person name="Yang Z."/>
        </authorList>
    </citation>
    <scope>NUCLEOTIDE SEQUENCE [LARGE SCALE GENOMIC DNA]</scope>
    <source>
        <strain evidence="4 5">YIM 152171</strain>
    </source>
</reference>
<gene>
    <name evidence="4" type="ORF">PZ740_06000</name>
</gene>
<keyword evidence="3" id="KW-0949">S-adenosyl-L-methionine</keyword>
<keyword evidence="2 4" id="KW-0808">Transferase</keyword>
<dbReference type="GO" id="GO:0008757">
    <property type="term" value="F:S-adenosylmethionine-dependent methyltransferase activity"/>
    <property type="evidence" value="ECO:0007669"/>
    <property type="project" value="TreeGrafter"/>
</dbReference>
<comment type="caution">
    <text evidence="4">The sequence shown here is derived from an EMBL/GenBank/DDBJ whole genome shotgun (WGS) entry which is preliminary data.</text>
</comment>
<keyword evidence="5" id="KW-1185">Reference proteome</keyword>
<dbReference type="SUPFAM" id="SSF53335">
    <property type="entry name" value="S-adenosyl-L-methionine-dependent methyltransferases"/>
    <property type="match status" value="1"/>
</dbReference>
<evidence type="ECO:0000256" key="3">
    <source>
        <dbReference type="ARBA" id="ARBA00022691"/>
    </source>
</evidence>
<dbReference type="InterPro" id="IPR029063">
    <property type="entry name" value="SAM-dependent_MTases_sf"/>
</dbReference>
<sequence length="220" mass="24232">MSPRTLPLDDRLYAYLLETSLREHPAQRALREATDRLPDAGMRSAAEQVQLLGLLIELLGARRILEVGCFTGYGALSMALAAGDGGRVVTLDVNEDWAAIGRRYWRQAGVEERIELRLGEALASLDGLLAEGAAESFDLAYVDADKKGYDAYYERVLRLLRPGGLVALDNVLWHGEVADPASDGRQVRTLRALNAKIREDERVSMSLVPIGDGLMLARKR</sequence>
<dbReference type="CDD" id="cd02440">
    <property type="entry name" value="AdoMet_MTases"/>
    <property type="match status" value="1"/>
</dbReference>
<protein>
    <submittedName>
        <fullName evidence="4">Class I SAM-dependent methyltransferase</fullName>
        <ecNumber evidence="4">2.1.1.-</ecNumber>
    </submittedName>
</protein>
<dbReference type="Gene3D" id="3.40.50.150">
    <property type="entry name" value="Vaccinia Virus protein VP39"/>
    <property type="match status" value="1"/>
</dbReference>
<dbReference type="RefSeq" id="WP_327788352.1">
    <property type="nucleotide sequence ID" value="NZ_JARGEQ010000051.1"/>
</dbReference>
<dbReference type="EC" id="2.1.1.-" evidence="4"/>
<dbReference type="InterPro" id="IPR050362">
    <property type="entry name" value="Cation-dep_OMT"/>
</dbReference>
<evidence type="ECO:0000313" key="4">
    <source>
        <dbReference type="EMBL" id="MDF1585935.1"/>
    </source>
</evidence>
<evidence type="ECO:0000313" key="5">
    <source>
        <dbReference type="Proteomes" id="UP001301140"/>
    </source>
</evidence>
<proteinExistence type="predicted"/>
<dbReference type="PROSITE" id="PS51682">
    <property type="entry name" value="SAM_OMT_I"/>
    <property type="match status" value="1"/>
</dbReference>
<dbReference type="GO" id="GO:0032259">
    <property type="term" value="P:methylation"/>
    <property type="evidence" value="ECO:0007669"/>
    <property type="project" value="UniProtKB-KW"/>
</dbReference>
<evidence type="ECO:0000256" key="2">
    <source>
        <dbReference type="ARBA" id="ARBA00022679"/>
    </source>
</evidence>
<organism evidence="4 5">
    <name type="scientific">Marinimicrococcus flavescens</name>
    <dbReference type="NCBI Taxonomy" id="3031815"/>
    <lineage>
        <taxon>Bacteria</taxon>
        <taxon>Pseudomonadati</taxon>
        <taxon>Pseudomonadota</taxon>
        <taxon>Alphaproteobacteria</taxon>
        <taxon>Geminicoccales</taxon>
        <taxon>Geminicoccaceae</taxon>
        <taxon>Marinimicrococcus</taxon>
    </lineage>
</organism>
<dbReference type="Proteomes" id="UP001301140">
    <property type="component" value="Unassembled WGS sequence"/>
</dbReference>
<dbReference type="Pfam" id="PF01596">
    <property type="entry name" value="Methyltransf_3"/>
    <property type="match status" value="1"/>
</dbReference>
<accession>A0AAP3V189</accession>
<dbReference type="PANTHER" id="PTHR10509">
    <property type="entry name" value="O-METHYLTRANSFERASE-RELATED"/>
    <property type="match status" value="1"/>
</dbReference>
<name>A0AAP3V189_9PROT</name>
<keyword evidence="1 4" id="KW-0489">Methyltransferase</keyword>
<dbReference type="GO" id="GO:0008171">
    <property type="term" value="F:O-methyltransferase activity"/>
    <property type="evidence" value="ECO:0007669"/>
    <property type="project" value="InterPro"/>
</dbReference>
<evidence type="ECO:0000256" key="1">
    <source>
        <dbReference type="ARBA" id="ARBA00022603"/>
    </source>
</evidence>